<feature type="compositionally biased region" description="Basic and acidic residues" evidence="1">
    <location>
        <begin position="32"/>
        <end position="41"/>
    </location>
</feature>
<evidence type="ECO:0000313" key="4">
    <source>
        <dbReference type="EMBL" id="MCM2387678.1"/>
    </source>
</evidence>
<dbReference type="InterPro" id="IPR029058">
    <property type="entry name" value="AB_hydrolase_fold"/>
</dbReference>
<protein>
    <submittedName>
        <fullName evidence="4">Prolyl oligopeptidase family serine peptidase</fullName>
    </submittedName>
</protein>
<dbReference type="InterPro" id="IPR050278">
    <property type="entry name" value="Serine_Prot_S9B/DPPIV"/>
</dbReference>
<dbReference type="InterPro" id="IPR002469">
    <property type="entry name" value="Peptidase_S9B_N"/>
</dbReference>
<organism evidence="4 5">
    <name type="scientific">Streptomyces albipurpureus</name>
    <dbReference type="NCBI Taxonomy" id="2897419"/>
    <lineage>
        <taxon>Bacteria</taxon>
        <taxon>Bacillati</taxon>
        <taxon>Actinomycetota</taxon>
        <taxon>Actinomycetes</taxon>
        <taxon>Kitasatosporales</taxon>
        <taxon>Streptomycetaceae</taxon>
        <taxon>Streptomyces</taxon>
    </lineage>
</organism>
<dbReference type="PANTHER" id="PTHR11731">
    <property type="entry name" value="PROTEASE FAMILY S9B,C DIPEPTIDYL-PEPTIDASE IV-RELATED"/>
    <property type="match status" value="1"/>
</dbReference>
<dbReference type="Pfam" id="PF00930">
    <property type="entry name" value="DPPIV_N"/>
    <property type="match status" value="1"/>
</dbReference>
<proteinExistence type="predicted"/>
<dbReference type="PANTHER" id="PTHR11731:SF193">
    <property type="entry name" value="DIPEPTIDYL PEPTIDASE 9"/>
    <property type="match status" value="1"/>
</dbReference>
<feature type="region of interest" description="Disordered" evidence="1">
    <location>
        <begin position="1"/>
        <end position="41"/>
    </location>
</feature>
<dbReference type="SUPFAM" id="SSF82171">
    <property type="entry name" value="DPP6 N-terminal domain-like"/>
    <property type="match status" value="1"/>
</dbReference>
<dbReference type="Gene3D" id="3.40.50.1820">
    <property type="entry name" value="alpha/beta hydrolase"/>
    <property type="match status" value="1"/>
</dbReference>
<evidence type="ECO:0000259" key="3">
    <source>
        <dbReference type="Pfam" id="PF00930"/>
    </source>
</evidence>
<sequence length="748" mass="81385">MSEHGRHPQTSGHGIAAEGRARRRSVAPSASGEDKVTERTADASVAVPRFPRQFARTRRFSLGLPRHFTVSPDGRRVLFIRGTSGADPVSRLWLHENGDERLLADPLTLSNTTDSIPDEERVRRERAREASSGVVSYATDNDALIAVFALNGELWTVRTDRGEPRRIPTAGPVVDPRPSPDGSRIAYVTGGALHVVGIDGTDDRALAAPESAEVTYGLSDHASAESMGRLHGYWWSPDGVALLVARVDNSPVQRWYICDPADPTKKPTAVAYPQAGTANAKVSLHLVHTAGRAPVEVRLPTVAPEETHPEGEWTDTSFEYIPVAGWDGLGPFAQVQTRDQRTVQLLAIDANTGATESLDIRHDPAWVELVPGAPRRLPSGAVLRTFICDDGLTGLSLDGVRTPRGLNVREVTAVSDERIHFLANEEPTEVHVWRYDPADGFTRVSEGPGVYAVAVGGDTVVLDSRTQSGRSVTVSDHGVERGRIAVLTEEPVVTPQPIHHSLGKRELRSQLYLPSWYEQGSGRLPVLLNPYSGVGMQLVVRAREWWTCVSQWFAEQGFAVLVTDGRGTPGRGREWEKAIRGDRLTPALRDQIDALHAAAEQYPDLDLTAVAIRGWSYGGYLAAGAVLRHPEVFHAAVAGGTPTDRRLYDTHWEERFLGHPEVFPQAYRRSSLVPDAHLLSRPLLLVHGVADDNVHVAHTLRLSAALVAAGRPHTVLPLSGATHLVTGTDQASGLLLLEASFLRNSLNL</sequence>
<reference evidence="4" key="1">
    <citation type="submission" date="2022-06" db="EMBL/GenBank/DDBJ databases">
        <title>Genome public.</title>
        <authorList>
            <person name="Sun Q."/>
        </authorList>
    </citation>
    <scope>NUCLEOTIDE SEQUENCE</scope>
    <source>
        <strain evidence="4">CWNU-1</strain>
    </source>
</reference>
<gene>
    <name evidence="4" type="ORF">NBG84_05030</name>
</gene>
<accession>A0ABT0UGU9</accession>
<evidence type="ECO:0000256" key="1">
    <source>
        <dbReference type="SAM" id="MobiDB-lite"/>
    </source>
</evidence>
<comment type="caution">
    <text evidence="4">The sequence shown here is derived from an EMBL/GenBank/DDBJ whole genome shotgun (WGS) entry which is preliminary data.</text>
</comment>
<feature type="domain" description="Peptidase S9 prolyl oligopeptidase catalytic" evidence="2">
    <location>
        <begin position="550"/>
        <end position="746"/>
    </location>
</feature>
<evidence type="ECO:0000259" key="2">
    <source>
        <dbReference type="Pfam" id="PF00326"/>
    </source>
</evidence>
<dbReference type="RefSeq" id="WP_250918044.1">
    <property type="nucleotide sequence ID" value="NZ_JAMQAW010000005.1"/>
</dbReference>
<dbReference type="SUPFAM" id="SSF53474">
    <property type="entry name" value="alpha/beta-Hydrolases"/>
    <property type="match status" value="1"/>
</dbReference>
<keyword evidence="5" id="KW-1185">Reference proteome</keyword>
<dbReference type="InterPro" id="IPR001375">
    <property type="entry name" value="Peptidase_S9_cat"/>
</dbReference>
<dbReference type="Gene3D" id="2.140.10.30">
    <property type="entry name" value="Dipeptidylpeptidase IV, N-terminal domain"/>
    <property type="match status" value="1"/>
</dbReference>
<dbReference type="Proteomes" id="UP001431429">
    <property type="component" value="Unassembled WGS sequence"/>
</dbReference>
<dbReference type="Pfam" id="PF00326">
    <property type="entry name" value="Peptidase_S9"/>
    <property type="match status" value="1"/>
</dbReference>
<evidence type="ECO:0000313" key="5">
    <source>
        <dbReference type="Proteomes" id="UP001431429"/>
    </source>
</evidence>
<name>A0ABT0UGU9_9ACTN</name>
<dbReference type="EMBL" id="JAMQAW010000005">
    <property type="protein sequence ID" value="MCM2387678.1"/>
    <property type="molecule type" value="Genomic_DNA"/>
</dbReference>
<feature type="domain" description="Dipeptidylpeptidase IV N-terminal" evidence="3">
    <location>
        <begin position="151"/>
        <end position="369"/>
    </location>
</feature>